<proteinExistence type="predicted"/>
<sequence>MRIAVVLPRHMHYAPDRATSVDLCARDFVLHSRFRGSMTVIGSAVPMPFRDVPFTGIVDIGGKFGPFGFGPVREAIEKARPDVILVHQYPPAAARVAAGFPGIPVVLQRHNPMPRRWLGHRIWRDRSFRNLAGVAFVSENARASYTGRAPSAVVYNGIDTERFVPAEAKEPVVMFAGRAVPEKGVEQFALAAAAALADRPGWRAVLALGGGAAAADTVARVRRHLGPLGPRAEIHTGIPHDRVMDLFARAAIAVVPSVWAEPFGRTALEAMTSGAAVITSGRGGLPEVTGDAGVTTNSVDPADFAREIARLIDDDGDRKRLQAAGRERAVALYDIRTVTAAFDDLLEQAARR</sequence>
<dbReference type="Gene3D" id="3.40.50.2000">
    <property type="entry name" value="Glycogen Phosphorylase B"/>
    <property type="match status" value="2"/>
</dbReference>
<comment type="caution">
    <text evidence="3">The sequence shown here is derived from an EMBL/GenBank/DDBJ whole genome shotgun (WGS) entry which is preliminary data.</text>
</comment>
<dbReference type="CDD" id="cd03801">
    <property type="entry name" value="GT4_PimA-like"/>
    <property type="match status" value="1"/>
</dbReference>
<evidence type="ECO:0000313" key="4">
    <source>
        <dbReference type="Proteomes" id="UP001378188"/>
    </source>
</evidence>
<dbReference type="AlphaFoldDB" id="A0AAW9RW35"/>
<accession>A0AAW9RW35</accession>
<dbReference type="SUPFAM" id="SSF53756">
    <property type="entry name" value="UDP-Glycosyltransferase/glycogen phosphorylase"/>
    <property type="match status" value="1"/>
</dbReference>
<dbReference type="Proteomes" id="UP001378188">
    <property type="component" value="Unassembled WGS sequence"/>
</dbReference>
<evidence type="ECO:0000313" key="3">
    <source>
        <dbReference type="EMBL" id="MEJ8572495.1"/>
    </source>
</evidence>
<dbReference type="PANTHER" id="PTHR46401:SF2">
    <property type="entry name" value="GLYCOSYLTRANSFERASE WBBK-RELATED"/>
    <property type="match status" value="1"/>
</dbReference>
<keyword evidence="3" id="KW-0328">Glycosyltransferase</keyword>
<keyword evidence="4" id="KW-1185">Reference proteome</keyword>
<evidence type="ECO:0000256" key="1">
    <source>
        <dbReference type="ARBA" id="ARBA00022679"/>
    </source>
</evidence>
<dbReference type="EMBL" id="JAZHOF010000005">
    <property type="protein sequence ID" value="MEJ8572495.1"/>
    <property type="molecule type" value="Genomic_DNA"/>
</dbReference>
<dbReference type="PANTHER" id="PTHR46401">
    <property type="entry name" value="GLYCOSYLTRANSFERASE WBBK-RELATED"/>
    <property type="match status" value="1"/>
</dbReference>
<organism evidence="3 4">
    <name type="scientific">Microbaculum marinum</name>
    <dbReference type="NCBI Taxonomy" id="1764581"/>
    <lineage>
        <taxon>Bacteria</taxon>
        <taxon>Pseudomonadati</taxon>
        <taxon>Pseudomonadota</taxon>
        <taxon>Alphaproteobacteria</taxon>
        <taxon>Hyphomicrobiales</taxon>
        <taxon>Tepidamorphaceae</taxon>
        <taxon>Microbaculum</taxon>
    </lineage>
</organism>
<feature type="domain" description="Glycosyl transferase family 1" evidence="2">
    <location>
        <begin position="160"/>
        <end position="328"/>
    </location>
</feature>
<keyword evidence="1 3" id="KW-0808">Transferase</keyword>
<dbReference type="GO" id="GO:0016757">
    <property type="term" value="F:glycosyltransferase activity"/>
    <property type="evidence" value="ECO:0007669"/>
    <property type="project" value="UniProtKB-KW"/>
</dbReference>
<name>A0AAW9RW35_9HYPH</name>
<dbReference type="InterPro" id="IPR001296">
    <property type="entry name" value="Glyco_trans_1"/>
</dbReference>
<dbReference type="Pfam" id="PF00534">
    <property type="entry name" value="Glycos_transf_1"/>
    <property type="match status" value="1"/>
</dbReference>
<protein>
    <submittedName>
        <fullName evidence="3">Glycosyltransferase family 4 protein</fullName>
        <ecNumber evidence="3">2.4.-.-</ecNumber>
    </submittedName>
</protein>
<gene>
    <name evidence="3" type="ORF">V3328_13475</name>
</gene>
<dbReference type="GO" id="GO:0009103">
    <property type="term" value="P:lipopolysaccharide biosynthetic process"/>
    <property type="evidence" value="ECO:0007669"/>
    <property type="project" value="TreeGrafter"/>
</dbReference>
<evidence type="ECO:0000259" key="2">
    <source>
        <dbReference type="Pfam" id="PF00534"/>
    </source>
</evidence>
<reference evidence="3 4" key="1">
    <citation type="submission" date="2024-02" db="EMBL/GenBank/DDBJ databases">
        <title>Genome analysis and characterization of Microbaculum marinisediminis sp. nov., isolated from marine sediment.</title>
        <authorList>
            <person name="Du Z.-J."/>
            <person name="Ye Y.-Q."/>
            <person name="Zhang Z.-R."/>
            <person name="Yuan S.-M."/>
            <person name="Zhang X.-Y."/>
        </authorList>
    </citation>
    <scope>NUCLEOTIDE SEQUENCE [LARGE SCALE GENOMIC DNA]</scope>
    <source>
        <strain evidence="3 4">SDUM1044001</strain>
    </source>
</reference>
<dbReference type="RefSeq" id="WP_340330195.1">
    <property type="nucleotide sequence ID" value="NZ_JAZHOF010000005.1"/>
</dbReference>
<dbReference type="EC" id="2.4.-.-" evidence="3"/>